<dbReference type="Proteomes" id="UP000677228">
    <property type="component" value="Unassembled WGS sequence"/>
</dbReference>
<evidence type="ECO:0000313" key="1">
    <source>
        <dbReference type="EMBL" id="CAF1651627.1"/>
    </source>
</evidence>
<sequence length="140" mass="16708">DLELSLKKMIMTTIDDERKTTKNALLNEKNSSVEFTTELKDSTDKHIRQLFDLQKESIQLQIKDQYQYERTKLLETMNETLTDIKKRFNDVFDEQKQRDQLCLRKHLTCLQLFLHSAKEQLTIINDQMLKTDTDEILLNL</sequence>
<organism evidence="2 3">
    <name type="scientific">Didymodactylos carnosus</name>
    <dbReference type="NCBI Taxonomy" id="1234261"/>
    <lineage>
        <taxon>Eukaryota</taxon>
        <taxon>Metazoa</taxon>
        <taxon>Spiralia</taxon>
        <taxon>Gnathifera</taxon>
        <taxon>Rotifera</taxon>
        <taxon>Eurotatoria</taxon>
        <taxon>Bdelloidea</taxon>
        <taxon>Philodinida</taxon>
        <taxon>Philodinidae</taxon>
        <taxon>Didymodactylos</taxon>
    </lineage>
</organism>
<evidence type="ECO:0000313" key="3">
    <source>
        <dbReference type="Proteomes" id="UP000682733"/>
    </source>
</evidence>
<evidence type="ECO:0000313" key="2">
    <source>
        <dbReference type="EMBL" id="CAF4499245.1"/>
    </source>
</evidence>
<proteinExistence type="predicted"/>
<dbReference type="AlphaFoldDB" id="A0A8S2XKA6"/>
<dbReference type="Proteomes" id="UP000682733">
    <property type="component" value="Unassembled WGS sequence"/>
</dbReference>
<protein>
    <submittedName>
        <fullName evidence="2">Uncharacterized protein</fullName>
    </submittedName>
</protein>
<accession>A0A8S2XKA6</accession>
<reference evidence="2" key="1">
    <citation type="submission" date="2021-02" db="EMBL/GenBank/DDBJ databases">
        <authorList>
            <person name="Nowell W R."/>
        </authorList>
    </citation>
    <scope>NUCLEOTIDE SEQUENCE</scope>
</reference>
<gene>
    <name evidence="1" type="ORF">OVA965_LOCUS44855</name>
    <name evidence="2" type="ORF">TMI583_LOCUS47883</name>
</gene>
<dbReference type="EMBL" id="CAJNOK010066363">
    <property type="protein sequence ID" value="CAF1651627.1"/>
    <property type="molecule type" value="Genomic_DNA"/>
</dbReference>
<comment type="caution">
    <text evidence="2">The sequence shown here is derived from an EMBL/GenBank/DDBJ whole genome shotgun (WGS) entry which is preliminary data.</text>
</comment>
<name>A0A8S2XKA6_9BILA</name>
<dbReference type="EMBL" id="CAJOBA010094864">
    <property type="protein sequence ID" value="CAF4499245.1"/>
    <property type="molecule type" value="Genomic_DNA"/>
</dbReference>
<feature type="non-terminal residue" evidence="2">
    <location>
        <position position="1"/>
    </location>
</feature>